<accession>A0ABP3NJ14</accession>
<gene>
    <name evidence="1" type="ORF">GCM10009098_11960</name>
</gene>
<evidence type="ECO:0000313" key="1">
    <source>
        <dbReference type="EMBL" id="GAA0545981.1"/>
    </source>
</evidence>
<comment type="caution">
    <text evidence="1">The sequence shown here is derived from an EMBL/GenBank/DDBJ whole genome shotgun (WGS) entry which is preliminary data.</text>
</comment>
<evidence type="ECO:0008006" key="3">
    <source>
        <dbReference type="Google" id="ProtNLM"/>
    </source>
</evidence>
<evidence type="ECO:0000313" key="2">
    <source>
        <dbReference type="Proteomes" id="UP001501169"/>
    </source>
</evidence>
<proteinExistence type="predicted"/>
<keyword evidence="2" id="KW-1185">Reference proteome</keyword>
<protein>
    <recommendedName>
        <fullName evidence="3">Lipoprotein</fullName>
    </recommendedName>
</protein>
<dbReference type="Proteomes" id="UP001501169">
    <property type="component" value="Unassembled WGS sequence"/>
</dbReference>
<organism evidence="1 2">
    <name type="scientific">Rheinheimera aquimaris</name>
    <dbReference type="NCBI Taxonomy" id="412437"/>
    <lineage>
        <taxon>Bacteria</taxon>
        <taxon>Pseudomonadati</taxon>
        <taxon>Pseudomonadota</taxon>
        <taxon>Gammaproteobacteria</taxon>
        <taxon>Chromatiales</taxon>
        <taxon>Chromatiaceae</taxon>
        <taxon>Rheinheimera</taxon>
    </lineage>
</organism>
<sequence length="205" mass="22788">MNYKNKDIKLNKIYLSAVLLTLSLVTGCTIKHPVAKDYSQYLANNKGEFVLPKTTIEADYEIASATETHKYEFRAATVGYAHLWIVEFGDMLDATLKSDDVQAAFGKLSKSNGSQQNPGLLRFNLENYEFKDHMAHVSLNISLEQNGKTVLNKTYHAKGKSQGGKMFFGGPFAMKNATQQSTKFAIDEILRDFINDSKAATVAAM</sequence>
<name>A0ABP3NJ14_9GAMM</name>
<dbReference type="PROSITE" id="PS51257">
    <property type="entry name" value="PROKAR_LIPOPROTEIN"/>
    <property type="match status" value="1"/>
</dbReference>
<dbReference type="RefSeq" id="WP_226766198.1">
    <property type="nucleotide sequence ID" value="NZ_BAAAEO010000002.1"/>
</dbReference>
<reference evidence="2" key="1">
    <citation type="journal article" date="2019" name="Int. J. Syst. Evol. Microbiol.">
        <title>The Global Catalogue of Microorganisms (GCM) 10K type strain sequencing project: providing services to taxonomists for standard genome sequencing and annotation.</title>
        <authorList>
            <consortium name="The Broad Institute Genomics Platform"/>
            <consortium name="The Broad Institute Genome Sequencing Center for Infectious Disease"/>
            <person name="Wu L."/>
            <person name="Ma J."/>
        </authorList>
    </citation>
    <scope>NUCLEOTIDE SEQUENCE [LARGE SCALE GENOMIC DNA]</scope>
    <source>
        <strain evidence="2">JCM 14331</strain>
    </source>
</reference>
<dbReference type="EMBL" id="BAAAEO010000002">
    <property type="protein sequence ID" value="GAA0545981.1"/>
    <property type="molecule type" value="Genomic_DNA"/>
</dbReference>